<name>A0ABX4C3K3_FLAHY</name>
<dbReference type="InterPro" id="IPR044023">
    <property type="entry name" value="Ig_7"/>
</dbReference>
<dbReference type="Proteomes" id="UP000198424">
    <property type="component" value="Unassembled WGS sequence"/>
</dbReference>
<dbReference type="EMBL" id="MUGY01000041">
    <property type="protein sequence ID" value="OXA86922.1"/>
    <property type="molecule type" value="Genomic_DNA"/>
</dbReference>
<organism evidence="2 3">
    <name type="scientific">Flavobacterium hydatis</name>
    <name type="common">Cytophaga aquatilis</name>
    <dbReference type="NCBI Taxonomy" id="991"/>
    <lineage>
        <taxon>Bacteria</taxon>
        <taxon>Pseudomonadati</taxon>
        <taxon>Bacteroidota</taxon>
        <taxon>Flavobacteriia</taxon>
        <taxon>Flavobacteriales</taxon>
        <taxon>Flavobacteriaceae</taxon>
        <taxon>Flavobacterium</taxon>
    </lineage>
</organism>
<evidence type="ECO:0000313" key="2">
    <source>
        <dbReference type="EMBL" id="OXA86922.1"/>
    </source>
</evidence>
<reference evidence="2 3" key="1">
    <citation type="submission" date="2016-11" db="EMBL/GenBank/DDBJ databases">
        <title>Whole genomes of Flavobacteriaceae.</title>
        <authorList>
            <person name="Stine C."/>
            <person name="Li C."/>
            <person name="Tadesse D."/>
        </authorList>
    </citation>
    <scope>NUCLEOTIDE SEQUENCE [LARGE SCALE GENOMIC DNA]</scope>
    <source>
        <strain evidence="2 3">ATCC 29551</strain>
    </source>
</reference>
<proteinExistence type="predicted"/>
<comment type="caution">
    <text evidence="2">The sequence shown here is derived from an EMBL/GenBank/DDBJ whole genome shotgun (WGS) entry which is preliminary data.</text>
</comment>
<accession>A0ABX4C3K3</accession>
<evidence type="ECO:0000313" key="3">
    <source>
        <dbReference type="Proteomes" id="UP000198424"/>
    </source>
</evidence>
<evidence type="ECO:0000259" key="1">
    <source>
        <dbReference type="Pfam" id="PF19081"/>
    </source>
</evidence>
<sequence length="933" mass="94534">MAQTPGMIYNSATGSGSIVLDPNGDGFISATINGFTTDDQIQSEIPYKSLVFPMIEPNSDLIAGPNCSFTDFVDQGDQDPVQAYLDGNGNWLFRMRLGSTSPNSKSYSILIDTDGKFGGIGPNADPQYSNSNPGFEIEIVLATNFGVYVYDVNNNNCTPVISYAGTTNYQKSIAMTTSCGNADYFYDFFVKMSDLTTTFAPLSTTINSTTAVRMAMVDNMGAHKSTLCNPESASDIAGIDSSCGSLENCFMHIIDNYTPCAPGVVCPDRSLCPGISSVGAGDSSVSGTSVEGDGTVITVYKNGISIGTTSVSLGSWSLTGISPALITGQVITATATAPGKGQSIANCNPVTVVSCALMTTVPTAGDITKISGSKGYTVTVNRPIGTIVRCYNANGTLINPVALALEVPYNLNTVTTTTNPQAVLFKCQTGNCFGTAVYLFSYQEPGKCESGYTYDCQYSAVTSTANPTITTSPILSSTTSISGAVNSPDNVTGVTINLLANGTLLGTTTTGAGGVWTISGLSLSNRECQTLSVTAIASGKCISTGSVSATIQRKAITPVINGPICSTAAVTSVSGSSAEAVGTTVQVYENGVLEGTTTVTANGTWTAATGISIALGSTITAKALGSCLSLSNASNSVVVGTRSSNTLAITTSPIYECGSSVSGTGTNGDNVTLFVDGFQVGGTTTVSGGTWTISGLTADCSLYMGGVITAKATTGSNCEGNASAGVTVVCVNPLNSLNVTPASTSICSGSTVSVNVQGSESGVIYQLFNGASMIGSSKSGTGANITLNSSGLNSSASLTIKAIRLGTSCSINLSNAVSATIISTSVPTGNATQSFCSASTIANLTATGSTINWYAASTGGTPLATTTPLVSGTHYYASQTVSGCESASRLDVTANVTITAAPTGNATQSFCSASTIANLTATGSTINWYAAST</sequence>
<protein>
    <recommendedName>
        <fullName evidence="1">Ig-like domain-containing protein</fullName>
    </recommendedName>
</protein>
<feature type="domain" description="Ig-like" evidence="1">
    <location>
        <begin position="826"/>
        <end position="897"/>
    </location>
</feature>
<feature type="non-terminal residue" evidence="2">
    <location>
        <position position="933"/>
    </location>
</feature>
<keyword evidence="3" id="KW-1185">Reference proteome</keyword>
<dbReference type="Pfam" id="PF19081">
    <property type="entry name" value="Ig_7"/>
    <property type="match status" value="1"/>
</dbReference>
<gene>
    <name evidence="2" type="ORF">B0A62_22945</name>
</gene>